<proteinExistence type="predicted"/>
<dbReference type="EMBL" id="JAXCGZ010007636">
    <property type="protein sequence ID" value="KAK7078884.1"/>
    <property type="molecule type" value="Genomic_DNA"/>
</dbReference>
<accession>A0AAN8XGR7</accession>
<gene>
    <name evidence="2" type="ORF">SK128_005356</name>
</gene>
<sequence>MYYKKQKRRENVLENRLRICVKDVLPDFSPSSTDDEDDSDKEKLEDERWEAMISGNFQFNLTSY</sequence>
<dbReference type="Proteomes" id="UP001381693">
    <property type="component" value="Unassembled WGS sequence"/>
</dbReference>
<protein>
    <submittedName>
        <fullName evidence="2">Uncharacterized protein</fullName>
    </submittedName>
</protein>
<evidence type="ECO:0000313" key="3">
    <source>
        <dbReference type="Proteomes" id="UP001381693"/>
    </source>
</evidence>
<organism evidence="2 3">
    <name type="scientific">Halocaridina rubra</name>
    <name type="common">Hawaiian red shrimp</name>
    <dbReference type="NCBI Taxonomy" id="373956"/>
    <lineage>
        <taxon>Eukaryota</taxon>
        <taxon>Metazoa</taxon>
        <taxon>Ecdysozoa</taxon>
        <taxon>Arthropoda</taxon>
        <taxon>Crustacea</taxon>
        <taxon>Multicrustacea</taxon>
        <taxon>Malacostraca</taxon>
        <taxon>Eumalacostraca</taxon>
        <taxon>Eucarida</taxon>
        <taxon>Decapoda</taxon>
        <taxon>Pleocyemata</taxon>
        <taxon>Caridea</taxon>
        <taxon>Atyoidea</taxon>
        <taxon>Atyidae</taxon>
        <taxon>Halocaridina</taxon>
    </lineage>
</organism>
<dbReference type="AlphaFoldDB" id="A0AAN8XGR7"/>
<feature type="region of interest" description="Disordered" evidence="1">
    <location>
        <begin position="25"/>
        <end position="45"/>
    </location>
</feature>
<evidence type="ECO:0000313" key="2">
    <source>
        <dbReference type="EMBL" id="KAK7078884.1"/>
    </source>
</evidence>
<keyword evidence="3" id="KW-1185">Reference proteome</keyword>
<comment type="caution">
    <text evidence="2">The sequence shown here is derived from an EMBL/GenBank/DDBJ whole genome shotgun (WGS) entry which is preliminary data.</text>
</comment>
<evidence type="ECO:0000256" key="1">
    <source>
        <dbReference type="SAM" id="MobiDB-lite"/>
    </source>
</evidence>
<name>A0AAN8XGR7_HALRR</name>
<reference evidence="2 3" key="1">
    <citation type="submission" date="2023-11" db="EMBL/GenBank/DDBJ databases">
        <title>Halocaridina rubra genome assembly.</title>
        <authorList>
            <person name="Smith C."/>
        </authorList>
    </citation>
    <scope>NUCLEOTIDE SEQUENCE [LARGE SCALE GENOMIC DNA]</scope>
    <source>
        <strain evidence="2">EP-1</strain>
        <tissue evidence="2">Whole</tissue>
    </source>
</reference>